<dbReference type="AlphaFoldDB" id="A0A327NH31"/>
<dbReference type="PANTHER" id="PTHR46564:SF1">
    <property type="entry name" value="TRANSPOSASE"/>
    <property type="match status" value="1"/>
</dbReference>
<accession>A0A327NH31</accession>
<dbReference type="InterPro" id="IPR036397">
    <property type="entry name" value="RNaseH_sf"/>
</dbReference>
<dbReference type="InterPro" id="IPR012337">
    <property type="entry name" value="RNaseH-like_sf"/>
</dbReference>
<comment type="caution">
    <text evidence="2">The sequence shown here is derived from an EMBL/GenBank/DDBJ whole genome shotgun (WGS) entry which is preliminary data.</text>
</comment>
<dbReference type="Pfam" id="PF13358">
    <property type="entry name" value="DDE_3"/>
    <property type="match status" value="1"/>
</dbReference>
<dbReference type="NCBIfam" id="NF033545">
    <property type="entry name" value="transpos_IS630"/>
    <property type="match status" value="1"/>
</dbReference>
<evidence type="ECO:0000313" key="3">
    <source>
        <dbReference type="Proteomes" id="UP000249016"/>
    </source>
</evidence>
<evidence type="ECO:0000259" key="1">
    <source>
        <dbReference type="Pfam" id="PF13358"/>
    </source>
</evidence>
<dbReference type="Proteomes" id="UP000249016">
    <property type="component" value="Unassembled WGS sequence"/>
</dbReference>
<dbReference type="Gene3D" id="3.30.420.10">
    <property type="entry name" value="Ribonuclease H-like superfamily/Ribonuclease H"/>
    <property type="match status" value="1"/>
</dbReference>
<evidence type="ECO:0000313" key="2">
    <source>
        <dbReference type="EMBL" id="RAI74135.1"/>
    </source>
</evidence>
<keyword evidence="3" id="KW-1185">Reference proteome</keyword>
<gene>
    <name evidence="2" type="ORF">HMF3257_06875</name>
</gene>
<dbReference type="InterPro" id="IPR047655">
    <property type="entry name" value="Transpos_IS630-like"/>
</dbReference>
<reference evidence="2 3" key="1">
    <citation type="submission" date="2018-06" db="EMBL/GenBank/DDBJ databases">
        <title>Spirosoma sp. HMF3257 Genome sequencing and assembly.</title>
        <authorList>
            <person name="Kang H."/>
            <person name="Cha I."/>
            <person name="Kim H."/>
            <person name="Kang J."/>
            <person name="Joh K."/>
        </authorList>
    </citation>
    <scope>NUCLEOTIDE SEQUENCE [LARGE SCALE GENOMIC DNA]</scope>
    <source>
        <strain evidence="2 3">HMF3257</strain>
    </source>
</reference>
<dbReference type="PANTHER" id="PTHR46564">
    <property type="entry name" value="TRANSPOSASE"/>
    <property type="match status" value="1"/>
</dbReference>
<dbReference type="InterPro" id="IPR038717">
    <property type="entry name" value="Tc1-like_DDE_dom"/>
</dbReference>
<name>A0A327NH31_9BACT</name>
<dbReference type="SUPFAM" id="SSF53098">
    <property type="entry name" value="Ribonuclease H-like"/>
    <property type="match status" value="1"/>
</dbReference>
<sequence>MDLKRNQYSPSTSLETGCVHSLSRCWAYQDRFGKSAGPIHEPGYSQEVSKKNDYAWHRLRRTTKPFQDPLVYADGYQRWQILLTLWVCGLIELYFADETGLTMQPYVPYGWQKKGQRLGLPARIATKRINLLGLLRLDNQLTIYHSEKALTGAFVVDCLADFVAKAHAKPVVIVLDNGPIHRCQAVYGQQTSWEEKDVYLFFLPAYSPHLNPIELVWKSVKYRWLKKVDYKSWRHLKKAIFAIIRNFGQDYKIDFSELTSRNIIKPNSA</sequence>
<feature type="domain" description="Tc1-like transposase DDE" evidence="1">
    <location>
        <begin position="93"/>
        <end position="236"/>
    </location>
</feature>
<protein>
    <submittedName>
        <fullName evidence="2">IS630 family transposase</fullName>
    </submittedName>
</protein>
<proteinExistence type="predicted"/>
<dbReference type="GO" id="GO:0003676">
    <property type="term" value="F:nucleic acid binding"/>
    <property type="evidence" value="ECO:0007669"/>
    <property type="project" value="InterPro"/>
</dbReference>
<organism evidence="2 3">
    <name type="scientific">Spirosoma telluris</name>
    <dbReference type="NCBI Taxonomy" id="2183553"/>
    <lineage>
        <taxon>Bacteria</taxon>
        <taxon>Pseudomonadati</taxon>
        <taxon>Bacteroidota</taxon>
        <taxon>Cytophagia</taxon>
        <taxon>Cytophagales</taxon>
        <taxon>Cytophagaceae</taxon>
        <taxon>Spirosoma</taxon>
    </lineage>
</organism>
<dbReference type="EMBL" id="QLII01000001">
    <property type="protein sequence ID" value="RAI74135.1"/>
    <property type="molecule type" value="Genomic_DNA"/>
</dbReference>